<gene>
    <name evidence="10" type="ORF">QNI16_29850</name>
</gene>
<dbReference type="InterPro" id="IPR025857">
    <property type="entry name" value="MacB_PCD"/>
</dbReference>
<evidence type="ECO:0000256" key="4">
    <source>
        <dbReference type="ARBA" id="ARBA00022692"/>
    </source>
</evidence>
<keyword evidence="6 7" id="KW-0472">Membrane</keyword>
<evidence type="ECO:0000313" key="10">
    <source>
        <dbReference type="EMBL" id="MDJ1484741.1"/>
    </source>
</evidence>
<dbReference type="Proteomes" id="UP001241110">
    <property type="component" value="Unassembled WGS sequence"/>
</dbReference>
<accession>A0AAE3U9R7</accession>
<evidence type="ECO:0000256" key="5">
    <source>
        <dbReference type="ARBA" id="ARBA00022989"/>
    </source>
</evidence>
<feature type="transmembrane region" description="Helical" evidence="7">
    <location>
        <begin position="275"/>
        <end position="301"/>
    </location>
</feature>
<dbReference type="RefSeq" id="WP_313986403.1">
    <property type="nucleotide sequence ID" value="NZ_JASJOS010000016.1"/>
</dbReference>
<dbReference type="Pfam" id="PF02687">
    <property type="entry name" value="FtsX"/>
    <property type="match status" value="1"/>
</dbReference>
<feature type="transmembrane region" description="Helical" evidence="7">
    <location>
        <begin position="329"/>
        <end position="353"/>
    </location>
</feature>
<feature type="domain" description="MacB-like periplasmic core" evidence="9">
    <location>
        <begin position="25"/>
        <end position="248"/>
    </location>
</feature>
<evidence type="ECO:0000259" key="9">
    <source>
        <dbReference type="Pfam" id="PF12704"/>
    </source>
</evidence>
<proteinExistence type="inferred from homology"/>
<dbReference type="EMBL" id="JASJOS010000016">
    <property type="protein sequence ID" value="MDJ1484741.1"/>
    <property type="molecule type" value="Genomic_DNA"/>
</dbReference>
<evidence type="ECO:0000256" key="3">
    <source>
        <dbReference type="ARBA" id="ARBA00022475"/>
    </source>
</evidence>
<evidence type="ECO:0000256" key="7">
    <source>
        <dbReference type="SAM" id="Phobius"/>
    </source>
</evidence>
<name>A0AAE3U9R7_9BACT</name>
<feature type="transmembrane region" description="Helical" evidence="7">
    <location>
        <begin position="377"/>
        <end position="397"/>
    </location>
</feature>
<feature type="transmembrane region" description="Helical" evidence="7">
    <location>
        <begin position="20"/>
        <end position="46"/>
    </location>
</feature>
<dbReference type="PANTHER" id="PTHR30489">
    <property type="entry name" value="LIPOPROTEIN-RELEASING SYSTEM TRANSMEMBRANE PROTEIN LOLE"/>
    <property type="match status" value="1"/>
</dbReference>
<organism evidence="10 11">
    <name type="scientific">Xanthocytophaga flava</name>
    <dbReference type="NCBI Taxonomy" id="3048013"/>
    <lineage>
        <taxon>Bacteria</taxon>
        <taxon>Pseudomonadati</taxon>
        <taxon>Bacteroidota</taxon>
        <taxon>Cytophagia</taxon>
        <taxon>Cytophagales</taxon>
        <taxon>Rhodocytophagaceae</taxon>
        <taxon>Xanthocytophaga</taxon>
    </lineage>
</organism>
<keyword evidence="4 7" id="KW-0812">Transmembrane</keyword>
<dbReference type="PANTHER" id="PTHR30489:SF0">
    <property type="entry name" value="LIPOPROTEIN-RELEASING SYSTEM TRANSMEMBRANE PROTEIN LOLE"/>
    <property type="match status" value="1"/>
</dbReference>
<dbReference type="GO" id="GO:0044874">
    <property type="term" value="P:lipoprotein localization to outer membrane"/>
    <property type="evidence" value="ECO:0007669"/>
    <property type="project" value="TreeGrafter"/>
</dbReference>
<evidence type="ECO:0000256" key="2">
    <source>
        <dbReference type="ARBA" id="ARBA00005236"/>
    </source>
</evidence>
<dbReference type="InterPro" id="IPR051447">
    <property type="entry name" value="Lipoprotein-release_system"/>
</dbReference>
<dbReference type="InterPro" id="IPR003838">
    <property type="entry name" value="ABC3_permease_C"/>
</dbReference>
<dbReference type="GO" id="GO:0098797">
    <property type="term" value="C:plasma membrane protein complex"/>
    <property type="evidence" value="ECO:0007669"/>
    <property type="project" value="TreeGrafter"/>
</dbReference>
<sequence length="407" mass="45024">MNLSYFIARRYFLSKKKTNFINIISIISMIGVGVGTMALVIVLSVFNGLEDLFRSLHGTFDSEINIKPAYGKSFTVTPQLLAKIRAVEGVGFIAEIIEDNVFLSYRKGHMPARMRGVPDQFIRQNGLDQAIIAGNARLKYNDKSYAIVGSGVQYILSIALKDEMNPIQIWYPDNSRKTINVSSPESIRKSSIRAGGVFALEQRYDKDYIFVPLSFAADLLQMGNRRSSLEISLKDGEDVDQIKVQLKKALGANYLVQDRDEQHASLLQAIRIEKLFVYITFSVILAVASFNIFFSLTMLAIDKRKDVAVLSAMGAAPNFIRRVFMTEGAIIATVGTLAGLGSGFLICLAQQTFGIFKMGMESAIVDAYPVKMQLPDFVATGITIALITFVASYFPAVKAAKDIDIRL</sequence>
<keyword evidence="3" id="KW-1003">Cell membrane</keyword>
<feature type="domain" description="ABC3 transporter permease C-terminal" evidence="8">
    <location>
        <begin position="280"/>
        <end position="401"/>
    </location>
</feature>
<evidence type="ECO:0000256" key="6">
    <source>
        <dbReference type="ARBA" id="ARBA00023136"/>
    </source>
</evidence>
<keyword evidence="5 7" id="KW-1133">Transmembrane helix</keyword>
<evidence type="ECO:0000256" key="1">
    <source>
        <dbReference type="ARBA" id="ARBA00004651"/>
    </source>
</evidence>
<evidence type="ECO:0000259" key="8">
    <source>
        <dbReference type="Pfam" id="PF02687"/>
    </source>
</evidence>
<dbReference type="AlphaFoldDB" id="A0AAE3U9R7"/>
<dbReference type="Pfam" id="PF12704">
    <property type="entry name" value="MacB_PCD"/>
    <property type="match status" value="1"/>
</dbReference>
<comment type="similarity">
    <text evidence="2">Belongs to the ABC-4 integral membrane protein family. LolC/E subfamily.</text>
</comment>
<comment type="caution">
    <text evidence="10">The sequence shown here is derived from an EMBL/GenBank/DDBJ whole genome shotgun (WGS) entry which is preliminary data.</text>
</comment>
<reference evidence="10" key="1">
    <citation type="submission" date="2023-05" db="EMBL/GenBank/DDBJ databases">
        <authorList>
            <person name="Zhang X."/>
        </authorList>
    </citation>
    <scope>NUCLEOTIDE SEQUENCE</scope>
    <source>
        <strain evidence="10">YF14B1</strain>
    </source>
</reference>
<comment type="subcellular location">
    <subcellularLocation>
        <location evidence="1">Cell membrane</location>
        <topology evidence="1">Multi-pass membrane protein</topology>
    </subcellularLocation>
</comment>
<evidence type="ECO:0000313" key="11">
    <source>
        <dbReference type="Proteomes" id="UP001241110"/>
    </source>
</evidence>
<protein>
    <submittedName>
        <fullName evidence="10">ABC transporter permease</fullName>
    </submittedName>
</protein>